<comment type="caution">
    <text evidence="2">The sequence shown here is derived from an EMBL/GenBank/DDBJ whole genome shotgun (WGS) entry which is preliminary data.</text>
</comment>
<dbReference type="AlphaFoldDB" id="A0A1Y2I4W7"/>
<sequence length="72" mass="8233">MPNNVTGNARDGFKTKRGSRAGKNKKYKKKNALYKLVVTPKPEGVVLATGGVVLTFTTHHHHHHHYHHYHQR</sequence>
<feature type="compositionally biased region" description="Basic residues" evidence="1">
    <location>
        <begin position="15"/>
        <end position="28"/>
    </location>
</feature>
<keyword evidence="3" id="KW-1185">Reference proteome</keyword>
<evidence type="ECO:0000313" key="3">
    <source>
        <dbReference type="Proteomes" id="UP000193411"/>
    </source>
</evidence>
<protein>
    <submittedName>
        <fullName evidence="2">Uncharacterized protein</fullName>
    </submittedName>
</protein>
<proteinExistence type="predicted"/>
<reference evidence="2 3" key="1">
    <citation type="submission" date="2016-07" db="EMBL/GenBank/DDBJ databases">
        <title>Pervasive Adenine N6-methylation of Active Genes in Fungi.</title>
        <authorList>
            <consortium name="DOE Joint Genome Institute"/>
            <person name="Mondo S.J."/>
            <person name="Dannebaum R.O."/>
            <person name="Kuo R.C."/>
            <person name="Labutti K."/>
            <person name="Haridas S."/>
            <person name="Kuo A."/>
            <person name="Salamov A."/>
            <person name="Ahrendt S.R."/>
            <person name="Lipzen A."/>
            <person name="Sullivan W."/>
            <person name="Andreopoulos W.B."/>
            <person name="Clum A."/>
            <person name="Lindquist E."/>
            <person name="Daum C."/>
            <person name="Ramamoorthy G.K."/>
            <person name="Gryganskyi A."/>
            <person name="Culley D."/>
            <person name="Magnuson J.K."/>
            <person name="James T.Y."/>
            <person name="O'Malley M.A."/>
            <person name="Stajich J.E."/>
            <person name="Spatafora J.W."/>
            <person name="Visel A."/>
            <person name="Grigoriev I.V."/>
        </authorList>
    </citation>
    <scope>NUCLEOTIDE SEQUENCE [LARGE SCALE GENOMIC DNA]</scope>
    <source>
        <strain evidence="2 3">PL171</strain>
    </source>
</reference>
<evidence type="ECO:0000313" key="2">
    <source>
        <dbReference type="EMBL" id="ORZ41123.1"/>
    </source>
</evidence>
<gene>
    <name evidence="2" type="ORF">BCR44DRAFT_1424432</name>
</gene>
<dbReference type="Proteomes" id="UP000193411">
    <property type="component" value="Unassembled WGS sequence"/>
</dbReference>
<organism evidence="2 3">
    <name type="scientific">Catenaria anguillulae PL171</name>
    <dbReference type="NCBI Taxonomy" id="765915"/>
    <lineage>
        <taxon>Eukaryota</taxon>
        <taxon>Fungi</taxon>
        <taxon>Fungi incertae sedis</taxon>
        <taxon>Blastocladiomycota</taxon>
        <taxon>Blastocladiomycetes</taxon>
        <taxon>Blastocladiales</taxon>
        <taxon>Catenariaceae</taxon>
        <taxon>Catenaria</taxon>
    </lineage>
</organism>
<feature type="region of interest" description="Disordered" evidence="1">
    <location>
        <begin position="1"/>
        <end position="28"/>
    </location>
</feature>
<evidence type="ECO:0000256" key="1">
    <source>
        <dbReference type="SAM" id="MobiDB-lite"/>
    </source>
</evidence>
<name>A0A1Y2I4W7_9FUNG</name>
<dbReference type="EMBL" id="MCFL01000002">
    <property type="protein sequence ID" value="ORZ41123.1"/>
    <property type="molecule type" value="Genomic_DNA"/>
</dbReference>
<accession>A0A1Y2I4W7</accession>